<feature type="compositionally biased region" description="Basic and acidic residues" evidence="1">
    <location>
        <begin position="409"/>
        <end position="422"/>
    </location>
</feature>
<dbReference type="AlphaFoldDB" id="A0AAD6G4P8"/>
<feature type="compositionally biased region" description="Polar residues" evidence="1">
    <location>
        <begin position="18"/>
        <end position="49"/>
    </location>
</feature>
<accession>A0AAD6G4P8</accession>
<feature type="region of interest" description="Disordered" evidence="1">
    <location>
        <begin position="396"/>
        <end position="431"/>
    </location>
</feature>
<reference evidence="2" key="2">
    <citation type="journal article" date="2023" name="IMA Fungus">
        <title>Comparative genomic study of the Penicillium genus elucidates a diverse pangenome and 15 lateral gene transfer events.</title>
        <authorList>
            <person name="Petersen C."/>
            <person name="Sorensen T."/>
            <person name="Nielsen M.R."/>
            <person name="Sondergaard T.E."/>
            <person name="Sorensen J.L."/>
            <person name="Fitzpatrick D.A."/>
            <person name="Frisvad J.C."/>
            <person name="Nielsen K.L."/>
        </authorList>
    </citation>
    <scope>NUCLEOTIDE SEQUENCE</scope>
    <source>
        <strain evidence="2">IBT 16125</strain>
    </source>
</reference>
<dbReference type="EMBL" id="JAPVEA010000002">
    <property type="protein sequence ID" value="KAJ5459639.1"/>
    <property type="molecule type" value="Genomic_DNA"/>
</dbReference>
<proteinExistence type="predicted"/>
<sequence length="512" mass="57494">MAQPPWGNQLPGLADDQVGTSDLPENQYPWNQPSGSQLQPPIDTNSRPHSMQMRPGAIDQNCDQFSGLHAVPSPASVESTFPQPARFLSSSASFNGNMVMPPASTSPQSVTNTWNMVSPQQPPQGNDLPPISPASSFVPVYHGHPTPHIHEQHALPEAVGESLDPEGEQVHDLDSCDTENFAPLCEFSRPCQMSPSPDGVHFRKIVSHLFGRNKASTKLFPDSVWVYYCRKHYQRARYRAEQWPFNQCELLMQSLDRMEQWGHVLCFELRLRRREALRADGQGERPAPTGLLGNGRRHPTAITAPVPEWLQREVGTGKSFDEIRNIVERIRTHLTKIKNEEDSKKLRRTKPNGGATLSKDDRKLAQNAAYHERNSLVRFPDIEILPTFDPLVIEEARQRSSQKKRAKKGGSEKSHEQEHTNGSEEYSEDDEEIFEDGAAASGQGVAKALSWSLVFPLKEPSKSPSTRKRDKRPANANPITHGHLNFGAWWRSISWIEKVTQRSSIISTVNVR</sequence>
<evidence type="ECO:0000313" key="3">
    <source>
        <dbReference type="Proteomes" id="UP001213681"/>
    </source>
</evidence>
<feature type="region of interest" description="Disordered" evidence="1">
    <location>
        <begin position="458"/>
        <end position="480"/>
    </location>
</feature>
<keyword evidence="3" id="KW-1185">Reference proteome</keyword>
<dbReference type="RefSeq" id="XP_056768681.1">
    <property type="nucleotide sequence ID" value="XM_056904574.1"/>
</dbReference>
<reference evidence="2" key="1">
    <citation type="submission" date="2022-12" db="EMBL/GenBank/DDBJ databases">
        <authorList>
            <person name="Petersen C."/>
        </authorList>
    </citation>
    <scope>NUCLEOTIDE SEQUENCE</scope>
    <source>
        <strain evidence="2">IBT 16125</strain>
    </source>
</reference>
<evidence type="ECO:0000256" key="1">
    <source>
        <dbReference type="SAM" id="MobiDB-lite"/>
    </source>
</evidence>
<organism evidence="2 3">
    <name type="scientific">Penicillium daleae</name>
    <dbReference type="NCBI Taxonomy" id="63821"/>
    <lineage>
        <taxon>Eukaryota</taxon>
        <taxon>Fungi</taxon>
        <taxon>Dikarya</taxon>
        <taxon>Ascomycota</taxon>
        <taxon>Pezizomycotina</taxon>
        <taxon>Eurotiomycetes</taxon>
        <taxon>Eurotiomycetidae</taxon>
        <taxon>Eurotiales</taxon>
        <taxon>Aspergillaceae</taxon>
        <taxon>Penicillium</taxon>
    </lineage>
</organism>
<dbReference type="Proteomes" id="UP001213681">
    <property type="component" value="Unassembled WGS sequence"/>
</dbReference>
<protein>
    <submittedName>
        <fullName evidence="2">Uncharacterized protein</fullName>
    </submittedName>
</protein>
<feature type="region of interest" description="Disordered" evidence="1">
    <location>
        <begin position="341"/>
        <end position="363"/>
    </location>
</feature>
<dbReference type="GeneID" id="81594817"/>
<evidence type="ECO:0000313" key="2">
    <source>
        <dbReference type="EMBL" id="KAJ5459639.1"/>
    </source>
</evidence>
<comment type="caution">
    <text evidence="2">The sequence shown here is derived from an EMBL/GenBank/DDBJ whole genome shotgun (WGS) entry which is preliminary data.</text>
</comment>
<gene>
    <name evidence="2" type="ORF">N7458_001191</name>
</gene>
<name>A0AAD6G4P8_9EURO</name>
<feature type="region of interest" description="Disordered" evidence="1">
    <location>
        <begin position="1"/>
        <end position="57"/>
    </location>
</feature>